<sequence>MDIPEQAIPPLLRLPLELRYEICSYLSAFTLLHLSHTCRALKYELESSDFLLSRAYGYRKLPASPGLTMYHIAAVQFASDRQFIKDHSCYRSAQNLPPLLALPVELRLEIYSFCTAFSLLHLSFVCCQLRFEITNEPGIYTTSYGYAFPDCHPQRHRFINSFTMFHIDFVGGDLEMRTLRRLYWDNILETGSWVKRWWCCPDCGGVRLVEVHLFDGVLGEDGTRGFGSKFVRKAVFGKARPRHVDLRDRRTHRTPVAVSSRQFTLSNGKPFGLLHPLEYNPELEPPPRWLYRRSNTTPILDLPLDLHFYIFRFCSAFALLQLSATCTLFRSEITSTPSLFTRAHGYHRCCSYREHLTTHNIAFVDKVEREAFVLWVWKSLVPPRSNFPMFPFDHPPPRPFSVHNWRVCSRCKSLVYAIRSLNFILCDKLCSECWIVNGKRSMMFLPGEWHKDMRLAAKAFLLDTEGMEE</sequence>
<dbReference type="SUPFAM" id="SSF81383">
    <property type="entry name" value="F-box domain"/>
    <property type="match status" value="3"/>
</dbReference>
<dbReference type="InterPro" id="IPR001810">
    <property type="entry name" value="F-box_dom"/>
</dbReference>
<dbReference type="InterPro" id="IPR052301">
    <property type="entry name" value="SCF_F-box/WD-repeat"/>
</dbReference>
<dbReference type="EMBL" id="ML119683">
    <property type="protein sequence ID" value="RPA80968.1"/>
    <property type="molecule type" value="Genomic_DNA"/>
</dbReference>
<dbReference type="InterPro" id="IPR036047">
    <property type="entry name" value="F-box-like_dom_sf"/>
</dbReference>
<proteinExistence type="predicted"/>
<dbReference type="SMART" id="SM00256">
    <property type="entry name" value="FBOX"/>
    <property type="match status" value="3"/>
</dbReference>
<protein>
    <recommendedName>
        <fullName evidence="1">F-box domain-containing protein</fullName>
    </recommendedName>
</protein>
<evidence type="ECO:0000313" key="3">
    <source>
        <dbReference type="Proteomes" id="UP000275078"/>
    </source>
</evidence>
<feature type="domain" description="F-box" evidence="1">
    <location>
        <begin position="296"/>
        <end position="343"/>
    </location>
</feature>
<dbReference type="GO" id="GO:0031146">
    <property type="term" value="P:SCF-dependent proteasomal ubiquitin-dependent protein catabolic process"/>
    <property type="evidence" value="ECO:0007669"/>
    <property type="project" value="TreeGrafter"/>
</dbReference>
<dbReference type="Proteomes" id="UP000275078">
    <property type="component" value="Unassembled WGS sequence"/>
</dbReference>
<dbReference type="AlphaFoldDB" id="A0A3N4I8K0"/>
<accession>A0A3N4I8K0</accession>
<dbReference type="PANTHER" id="PTHR14381:SF1">
    <property type="entry name" value="F-BOX_WD REPEAT-CONTAINING PROTEIN 4"/>
    <property type="match status" value="1"/>
</dbReference>
<dbReference type="PROSITE" id="PS50181">
    <property type="entry name" value="FBOX"/>
    <property type="match status" value="2"/>
</dbReference>
<dbReference type="Pfam" id="PF00646">
    <property type="entry name" value="F-box"/>
    <property type="match status" value="3"/>
</dbReference>
<keyword evidence="3" id="KW-1185">Reference proteome</keyword>
<organism evidence="2 3">
    <name type="scientific">Ascobolus immersus RN42</name>
    <dbReference type="NCBI Taxonomy" id="1160509"/>
    <lineage>
        <taxon>Eukaryota</taxon>
        <taxon>Fungi</taxon>
        <taxon>Dikarya</taxon>
        <taxon>Ascomycota</taxon>
        <taxon>Pezizomycotina</taxon>
        <taxon>Pezizomycetes</taxon>
        <taxon>Pezizales</taxon>
        <taxon>Ascobolaceae</taxon>
        <taxon>Ascobolus</taxon>
    </lineage>
</organism>
<gene>
    <name evidence="2" type="ORF">BJ508DRAFT_326817</name>
</gene>
<dbReference type="PANTHER" id="PTHR14381">
    <property type="entry name" value="DACTYLIN"/>
    <property type="match status" value="1"/>
</dbReference>
<evidence type="ECO:0000313" key="2">
    <source>
        <dbReference type="EMBL" id="RPA80968.1"/>
    </source>
</evidence>
<reference evidence="2 3" key="1">
    <citation type="journal article" date="2018" name="Nat. Ecol. Evol.">
        <title>Pezizomycetes genomes reveal the molecular basis of ectomycorrhizal truffle lifestyle.</title>
        <authorList>
            <person name="Murat C."/>
            <person name="Payen T."/>
            <person name="Noel B."/>
            <person name="Kuo A."/>
            <person name="Morin E."/>
            <person name="Chen J."/>
            <person name="Kohler A."/>
            <person name="Krizsan K."/>
            <person name="Balestrini R."/>
            <person name="Da Silva C."/>
            <person name="Montanini B."/>
            <person name="Hainaut M."/>
            <person name="Levati E."/>
            <person name="Barry K.W."/>
            <person name="Belfiori B."/>
            <person name="Cichocki N."/>
            <person name="Clum A."/>
            <person name="Dockter R.B."/>
            <person name="Fauchery L."/>
            <person name="Guy J."/>
            <person name="Iotti M."/>
            <person name="Le Tacon F."/>
            <person name="Lindquist E.A."/>
            <person name="Lipzen A."/>
            <person name="Malagnac F."/>
            <person name="Mello A."/>
            <person name="Molinier V."/>
            <person name="Miyauchi S."/>
            <person name="Poulain J."/>
            <person name="Riccioni C."/>
            <person name="Rubini A."/>
            <person name="Sitrit Y."/>
            <person name="Splivallo R."/>
            <person name="Traeger S."/>
            <person name="Wang M."/>
            <person name="Zifcakova L."/>
            <person name="Wipf D."/>
            <person name="Zambonelli A."/>
            <person name="Paolocci F."/>
            <person name="Nowrousian M."/>
            <person name="Ottonello S."/>
            <person name="Baldrian P."/>
            <person name="Spatafora J.W."/>
            <person name="Henrissat B."/>
            <person name="Nagy L.G."/>
            <person name="Aury J.M."/>
            <person name="Wincker P."/>
            <person name="Grigoriev I.V."/>
            <person name="Bonfante P."/>
            <person name="Martin F.M."/>
        </authorList>
    </citation>
    <scope>NUCLEOTIDE SEQUENCE [LARGE SCALE GENOMIC DNA]</scope>
    <source>
        <strain evidence="2 3">RN42</strain>
    </source>
</reference>
<feature type="domain" description="F-box" evidence="1">
    <location>
        <begin position="8"/>
        <end position="55"/>
    </location>
</feature>
<evidence type="ECO:0000259" key="1">
    <source>
        <dbReference type="PROSITE" id="PS50181"/>
    </source>
</evidence>
<dbReference type="GO" id="GO:0019005">
    <property type="term" value="C:SCF ubiquitin ligase complex"/>
    <property type="evidence" value="ECO:0007669"/>
    <property type="project" value="TreeGrafter"/>
</dbReference>
<name>A0A3N4I8K0_ASCIM</name>